<protein>
    <submittedName>
        <fullName evidence="2">Sugar phosphate isomerase/epimerase</fullName>
    </submittedName>
</protein>
<dbReference type="Gene3D" id="3.20.20.150">
    <property type="entry name" value="Divalent-metal-dependent TIM barrel enzymes"/>
    <property type="match status" value="1"/>
</dbReference>
<keyword evidence="2" id="KW-0413">Isomerase</keyword>
<evidence type="ECO:0000313" key="3">
    <source>
        <dbReference type="Proteomes" id="UP000184389"/>
    </source>
</evidence>
<dbReference type="InterPro" id="IPR013022">
    <property type="entry name" value="Xyl_isomerase-like_TIM-brl"/>
</dbReference>
<reference evidence="2 3" key="1">
    <citation type="submission" date="2016-11" db="EMBL/GenBank/DDBJ databases">
        <authorList>
            <person name="Jaros S."/>
            <person name="Januszkiewicz K."/>
            <person name="Wedrychowicz H."/>
        </authorList>
    </citation>
    <scope>NUCLEOTIDE SEQUENCE [LARGE SCALE GENOMIC DNA]</scope>
    <source>
        <strain evidence="2 3">DSM 13106</strain>
    </source>
</reference>
<dbReference type="OrthoDB" id="270844at2"/>
<dbReference type="RefSeq" id="WP_072743841.1">
    <property type="nucleotide sequence ID" value="NZ_FQXR01000005.1"/>
</dbReference>
<dbReference type="GO" id="GO:0016853">
    <property type="term" value="F:isomerase activity"/>
    <property type="evidence" value="ECO:0007669"/>
    <property type="project" value="UniProtKB-KW"/>
</dbReference>
<dbReference type="EMBL" id="FQXR01000005">
    <property type="protein sequence ID" value="SHH84372.1"/>
    <property type="molecule type" value="Genomic_DNA"/>
</dbReference>
<dbReference type="AlphaFoldDB" id="A0A1M5WA51"/>
<evidence type="ECO:0000313" key="2">
    <source>
        <dbReference type="EMBL" id="SHH84372.1"/>
    </source>
</evidence>
<organism evidence="2 3">
    <name type="scientific">Sporanaerobacter acetigenes DSM 13106</name>
    <dbReference type="NCBI Taxonomy" id="1123281"/>
    <lineage>
        <taxon>Bacteria</taxon>
        <taxon>Bacillati</taxon>
        <taxon>Bacillota</taxon>
        <taxon>Tissierellia</taxon>
        <taxon>Tissierellales</taxon>
        <taxon>Sporanaerobacteraceae</taxon>
        <taxon>Sporanaerobacter</taxon>
    </lineage>
</organism>
<dbReference type="Proteomes" id="UP000184389">
    <property type="component" value="Unassembled WGS sequence"/>
</dbReference>
<dbReference type="SUPFAM" id="SSF51658">
    <property type="entry name" value="Xylose isomerase-like"/>
    <property type="match status" value="1"/>
</dbReference>
<dbReference type="InterPro" id="IPR036237">
    <property type="entry name" value="Xyl_isomerase-like_sf"/>
</dbReference>
<gene>
    <name evidence="2" type="ORF">SAMN02745180_01142</name>
</gene>
<dbReference type="InterPro" id="IPR050312">
    <property type="entry name" value="IolE/XylAMocC-like"/>
</dbReference>
<accession>A0A1M5WA51</accession>
<sequence>MTIKFGMPTLIGKRSILGNVFLCKELGLDFIELNMNLPYCMPNSNTSYELLKIRKEYGIEFTLHFPEDIDFGCFYEEIRQANIRLFKNIATWGAEFGVKKINIHLNPGIYFTLPDEKIFVYEKNSELFMENLIDSLSQIVQIAKPLGILVCIENMQIKGFVEETFKKLASVPDVYFTWDVGHDAMWGYKIEKIYTKYPHKVKHMHLHDYNGKSDHQPLFTGEIPLEERLRFAYENNLTVVIETKTESVLKQSVELLRLKHL</sequence>
<name>A0A1M5WA51_9FIRM</name>
<dbReference type="STRING" id="1123281.SAMN02745180_01142"/>
<feature type="domain" description="Xylose isomerase-like TIM barrel" evidence="1">
    <location>
        <begin position="22"/>
        <end position="257"/>
    </location>
</feature>
<keyword evidence="3" id="KW-1185">Reference proteome</keyword>
<dbReference type="PANTHER" id="PTHR12110:SF21">
    <property type="entry name" value="XYLOSE ISOMERASE-LIKE TIM BARREL DOMAIN-CONTAINING PROTEIN"/>
    <property type="match status" value="1"/>
</dbReference>
<dbReference type="Pfam" id="PF01261">
    <property type="entry name" value="AP_endonuc_2"/>
    <property type="match status" value="1"/>
</dbReference>
<dbReference type="PANTHER" id="PTHR12110">
    <property type="entry name" value="HYDROXYPYRUVATE ISOMERASE"/>
    <property type="match status" value="1"/>
</dbReference>
<proteinExistence type="predicted"/>
<evidence type="ECO:0000259" key="1">
    <source>
        <dbReference type="Pfam" id="PF01261"/>
    </source>
</evidence>